<proteinExistence type="predicted"/>
<keyword evidence="2" id="KW-0472">Membrane</keyword>
<evidence type="ECO:0000256" key="2">
    <source>
        <dbReference type="SAM" id="Phobius"/>
    </source>
</evidence>
<feature type="compositionally biased region" description="Low complexity" evidence="1">
    <location>
        <begin position="61"/>
        <end position="104"/>
    </location>
</feature>
<sequence>MSDHNTSHHTHTRETRVERGGSGPLAFIVGGLVVAVGILAFVFWGGGAPDGATGSAGGGDVSISVEGGEGGEAAAEGSAGTGAEAGAAAGDDGAAAGAEASGGN</sequence>
<dbReference type="AlphaFoldDB" id="X7FA54"/>
<reference evidence="3 4" key="1">
    <citation type="submission" date="2014-01" db="EMBL/GenBank/DDBJ databases">
        <title>Roseivivax isoporae LMG 25204 Genome Sequencing.</title>
        <authorList>
            <person name="Lai Q."/>
            <person name="Li G."/>
            <person name="Shao Z."/>
        </authorList>
    </citation>
    <scope>NUCLEOTIDE SEQUENCE [LARGE SCALE GENOMIC DNA]</scope>
    <source>
        <strain evidence="3 4">LMG 25204</strain>
    </source>
</reference>
<feature type="region of interest" description="Disordered" evidence="1">
    <location>
        <begin position="1"/>
        <end position="23"/>
    </location>
</feature>
<feature type="transmembrane region" description="Helical" evidence="2">
    <location>
        <begin position="25"/>
        <end position="44"/>
    </location>
</feature>
<comment type="caution">
    <text evidence="3">The sequence shown here is derived from an EMBL/GenBank/DDBJ whole genome shotgun (WGS) entry which is preliminary data.</text>
</comment>
<feature type="region of interest" description="Disordered" evidence="1">
    <location>
        <begin position="51"/>
        <end position="104"/>
    </location>
</feature>
<organism evidence="3 4">
    <name type="scientific">Roseivivax isoporae LMG 25204</name>
    <dbReference type="NCBI Taxonomy" id="1449351"/>
    <lineage>
        <taxon>Bacteria</taxon>
        <taxon>Pseudomonadati</taxon>
        <taxon>Pseudomonadota</taxon>
        <taxon>Alphaproteobacteria</taxon>
        <taxon>Rhodobacterales</taxon>
        <taxon>Roseobacteraceae</taxon>
        <taxon>Roseivivax</taxon>
    </lineage>
</organism>
<keyword evidence="2" id="KW-1133">Transmembrane helix</keyword>
<dbReference type="EMBL" id="JAME01000009">
    <property type="protein sequence ID" value="ETX29563.1"/>
    <property type="molecule type" value="Genomic_DNA"/>
</dbReference>
<feature type="compositionally biased region" description="Basic and acidic residues" evidence="1">
    <location>
        <begin position="1"/>
        <end position="19"/>
    </location>
</feature>
<evidence type="ECO:0000256" key="1">
    <source>
        <dbReference type="SAM" id="MobiDB-lite"/>
    </source>
</evidence>
<evidence type="ECO:0000313" key="3">
    <source>
        <dbReference type="EMBL" id="ETX29563.1"/>
    </source>
</evidence>
<accession>X7FA54</accession>
<evidence type="ECO:0000313" key="4">
    <source>
        <dbReference type="Proteomes" id="UP000023430"/>
    </source>
</evidence>
<dbReference type="Proteomes" id="UP000023430">
    <property type="component" value="Unassembled WGS sequence"/>
</dbReference>
<dbReference type="eggNOG" id="ENOG5031AY0">
    <property type="taxonomic scope" value="Bacteria"/>
</dbReference>
<dbReference type="RefSeq" id="WP_043768893.1">
    <property type="nucleotide sequence ID" value="NZ_JAME01000009.1"/>
</dbReference>
<keyword evidence="2" id="KW-0812">Transmembrane</keyword>
<gene>
    <name evidence="3" type="ORF">RISW2_23790</name>
</gene>
<protein>
    <submittedName>
        <fullName evidence="3">Uncharacterized protein</fullName>
    </submittedName>
</protein>
<dbReference type="STRING" id="1449351.RISW2_23790"/>
<keyword evidence="4" id="KW-1185">Reference proteome</keyword>
<name>X7FA54_9RHOB</name>
<feature type="compositionally biased region" description="Gly residues" evidence="1">
    <location>
        <begin position="51"/>
        <end position="60"/>
    </location>
</feature>